<protein>
    <submittedName>
        <fullName evidence="4">Class I SAM-dependent methyltransferase</fullName>
    </submittedName>
</protein>
<evidence type="ECO:0000313" key="4">
    <source>
        <dbReference type="EMBL" id="MBS4199216.1"/>
    </source>
</evidence>
<sequence>MGKDWYNMIAKKLGGYTKNWDSIKDHISGEDIFEEQLKELLKKYQIALDAGCGHGDFTLKMSRFSQRIIGFDFSIEMIEKANQLLEESQITNVQFFHSYANDLPFQDEQFDIIYNRRGPLSIFREIRVLKKDGVIFGIHSGAIDEIINELNNNGFYSIEINEYTTNEYFPTEVDFAKFFTRMPGHPDYLDSTNQHLLNKLVEAHKTDRGLIVQEKRFIWKALKN</sequence>
<dbReference type="AlphaFoldDB" id="A0A942TM16"/>
<dbReference type="Proteomes" id="UP000682713">
    <property type="component" value="Unassembled WGS sequence"/>
</dbReference>
<dbReference type="Pfam" id="PF13847">
    <property type="entry name" value="Methyltransf_31"/>
    <property type="match status" value="1"/>
</dbReference>
<keyword evidence="5" id="KW-1185">Reference proteome</keyword>
<dbReference type="GO" id="GO:0032259">
    <property type="term" value="P:methylation"/>
    <property type="evidence" value="ECO:0007669"/>
    <property type="project" value="UniProtKB-KW"/>
</dbReference>
<gene>
    <name evidence="4" type="ORF">KHA93_06050</name>
</gene>
<organism evidence="4 5">
    <name type="scientific">Lederbergia citrisecunda</name>
    <dbReference type="NCBI Taxonomy" id="2833583"/>
    <lineage>
        <taxon>Bacteria</taxon>
        <taxon>Bacillati</taxon>
        <taxon>Bacillota</taxon>
        <taxon>Bacilli</taxon>
        <taxon>Bacillales</taxon>
        <taxon>Bacillaceae</taxon>
        <taxon>Lederbergia</taxon>
    </lineage>
</organism>
<reference evidence="4 5" key="1">
    <citation type="submission" date="2021-05" db="EMBL/GenBank/DDBJ databases">
        <title>Novel Bacillus species.</title>
        <authorList>
            <person name="Liu G."/>
        </authorList>
    </citation>
    <scope>NUCLEOTIDE SEQUENCE [LARGE SCALE GENOMIC DNA]</scope>
    <source>
        <strain evidence="4 5">FJAT-49732</strain>
    </source>
</reference>
<evidence type="ECO:0000256" key="2">
    <source>
        <dbReference type="ARBA" id="ARBA00022679"/>
    </source>
</evidence>
<dbReference type="PANTHER" id="PTHR44942:SF4">
    <property type="entry name" value="METHYLTRANSFERASE TYPE 11 DOMAIN-CONTAINING PROTEIN"/>
    <property type="match status" value="1"/>
</dbReference>
<evidence type="ECO:0000259" key="3">
    <source>
        <dbReference type="Pfam" id="PF13847"/>
    </source>
</evidence>
<evidence type="ECO:0000313" key="5">
    <source>
        <dbReference type="Proteomes" id="UP000682713"/>
    </source>
</evidence>
<comment type="caution">
    <text evidence="4">The sequence shown here is derived from an EMBL/GenBank/DDBJ whole genome shotgun (WGS) entry which is preliminary data.</text>
</comment>
<dbReference type="RefSeq" id="WP_213109911.1">
    <property type="nucleotide sequence ID" value="NZ_JAGYPJ010000001.1"/>
</dbReference>
<evidence type="ECO:0000256" key="1">
    <source>
        <dbReference type="ARBA" id="ARBA00022603"/>
    </source>
</evidence>
<dbReference type="GO" id="GO:0008168">
    <property type="term" value="F:methyltransferase activity"/>
    <property type="evidence" value="ECO:0007669"/>
    <property type="project" value="UniProtKB-KW"/>
</dbReference>
<keyword evidence="2" id="KW-0808">Transferase</keyword>
<feature type="domain" description="Methyltransferase" evidence="3">
    <location>
        <begin position="46"/>
        <end position="153"/>
    </location>
</feature>
<dbReference type="InterPro" id="IPR029063">
    <property type="entry name" value="SAM-dependent_MTases_sf"/>
</dbReference>
<dbReference type="EMBL" id="JAGYPJ010000001">
    <property type="protein sequence ID" value="MBS4199216.1"/>
    <property type="molecule type" value="Genomic_DNA"/>
</dbReference>
<dbReference type="InterPro" id="IPR025714">
    <property type="entry name" value="Methyltranfer_dom"/>
</dbReference>
<keyword evidence="1 4" id="KW-0489">Methyltransferase</keyword>
<dbReference type="PANTHER" id="PTHR44942">
    <property type="entry name" value="METHYLTRANSF_11 DOMAIN-CONTAINING PROTEIN"/>
    <property type="match status" value="1"/>
</dbReference>
<dbReference type="Gene3D" id="3.40.50.150">
    <property type="entry name" value="Vaccinia Virus protein VP39"/>
    <property type="match status" value="1"/>
</dbReference>
<dbReference type="SUPFAM" id="SSF53335">
    <property type="entry name" value="S-adenosyl-L-methionine-dependent methyltransferases"/>
    <property type="match status" value="1"/>
</dbReference>
<accession>A0A942TM16</accession>
<dbReference type="InterPro" id="IPR051052">
    <property type="entry name" value="Diverse_substrate_MTase"/>
</dbReference>
<proteinExistence type="predicted"/>
<name>A0A942TM16_9BACI</name>
<dbReference type="CDD" id="cd02440">
    <property type="entry name" value="AdoMet_MTases"/>
    <property type="match status" value="1"/>
</dbReference>